<evidence type="ECO:0000256" key="3">
    <source>
        <dbReference type="ARBA" id="ARBA00023125"/>
    </source>
</evidence>
<evidence type="ECO:0000313" key="6">
    <source>
        <dbReference type="EMBL" id="VWC28174.1"/>
    </source>
</evidence>
<gene>
    <name evidence="6" type="ORF">BPA30113_06127</name>
</gene>
<dbReference type="InterPro" id="IPR036388">
    <property type="entry name" value="WH-like_DNA-bd_sf"/>
</dbReference>
<reference evidence="6 7" key="1">
    <citation type="submission" date="2019-09" db="EMBL/GenBank/DDBJ databases">
        <authorList>
            <person name="Depoorter E."/>
        </authorList>
    </citation>
    <scope>NUCLEOTIDE SEQUENCE [LARGE SCALE GENOMIC DNA]</scope>
    <source>
        <strain evidence="6">LMG 30113</strain>
    </source>
</reference>
<dbReference type="Pfam" id="PF03466">
    <property type="entry name" value="LysR_substrate"/>
    <property type="match status" value="1"/>
</dbReference>
<dbReference type="Proteomes" id="UP000494330">
    <property type="component" value="Unassembled WGS sequence"/>
</dbReference>
<dbReference type="InterPro" id="IPR036390">
    <property type="entry name" value="WH_DNA-bd_sf"/>
</dbReference>
<dbReference type="RefSeq" id="WP_034199764.1">
    <property type="nucleotide sequence ID" value="NZ_CABVQD010000031.1"/>
</dbReference>
<dbReference type="EMBL" id="CABVQD010000031">
    <property type="protein sequence ID" value="VWC28174.1"/>
    <property type="molecule type" value="Genomic_DNA"/>
</dbReference>
<dbReference type="Gene3D" id="1.10.10.10">
    <property type="entry name" value="Winged helix-like DNA-binding domain superfamily/Winged helix DNA-binding domain"/>
    <property type="match status" value="1"/>
</dbReference>
<dbReference type="AlphaFoldDB" id="A0A6P2R5U7"/>
<name>A0A6P2R5U7_9BURK</name>
<dbReference type="SUPFAM" id="SSF46785">
    <property type="entry name" value="Winged helix' DNA-binding domain"/>
    <property type="match status" value="1"/>
</dbReference>
<accession>A0A6P2R5U7</accession>
<comment type="similarity">
    <text evidence="1">Belongs to the LysR transcriptional regulatory family.</text>
</comment>
<evidence type="ECO:0000256" key="2">
    <source>
        <dbReference type="ARBA" id="ARBA00023015"/>
    </source>
</evidence>
<feature type="domain" description="HTH lysR-type" evidence="5">
    <location>
        <begin position="6"/>
        <end position="63"/>
    </location>
</feature>
<keyword evidence="2" id="KW-0805">Transcription regulation</keyword>
<keyword evidence="3" id="KW-0238">DNA-binding</keyword>
<dbReference type="GO" id="GO:0003677">
    <property type="term" value="F:DNA binding"/>
    <property type="evidence" value="ECO:0007669"/>
    <property type="project" value="UniProtKB-KW"/>
</dbReference>
<dbReference type="Pfam" id="PF00126">
    <property type="entry name" value="HTH_1"/>
    <property type="match status" value="1"/>
</dbReference>
<protein>
    <submittedName>
        <fullName evidence="6">LysR family transcriptional regulator</fullName>
    </submittedName>
</protein>
<dbReference type="SUPFAM" id="SSF53850">
    <property type="entry name" value="Periplasmic binding protein-like II"/>
    <property type="match status" value="1"/>
</dbReference>
<evidence type="ECO:0000259" key="5">
    <source>
        <dbReference type="PROSITE" id="PS50931"/>
    </source>
</evidence>
<sequence>MRFNKLDLNQLVLLDALLVEKSVVRAAQRVFLSQPATSNGLARLREFFSDELLVHVGRSMVLTPLAETLVEPVRDVLLRIQAITTVRPTFDPSTSTKRIRIEASDYVIEILLADVVRTVWESAPGMLIELSVLTENSREKLENGDVEMLVVPDFFNAAGHPSEKLFEDTFSCLIWEGNDEVTGKLTKEQYLSLGHVAVQWGINRLHTIDETVLLERGMQRRREVIAPSFTLVPRLLVGTNRIATLHTRLARAIAPSYGLRVLPCPVPLPKLTETIQWHKYQQHDSALSWFREQITSVAHALPSSKRTR</sequence>
<dbReference type="Gene3D" id="3.40.190.10">
    <property type="entry name" value="Periplasmic binding protein-like II"/>
    <property type="match status" value="2"/>
</dbReference>
<dbReference type="PROSITE" id="PS50931">
    <property type="entry name" value="HTH_LYSR"/>
    <property type="match status" value="1"/>
</dbReference>
<evidence type="ECO:0000256" key="4">
    <source>
        <dbReference type="ARBA" id="ARBA00023163"/>
    </source>
</evidence>
<dbReference type="PANTHER" id="PTHR30118:SF6">
    <property type="entry name" value="HTH-TYPE TRANSCRIPTIONAL REGULATOR LEUO"/>
    <property type="match status" value="1"/>
</dbReference>
<evidence type="ECO:0000256" key="1">
    <source>
        <dbReference type="ARBA" id="ARBA00009437"/>
    </source>
</evidence>
<dbReference type="PANTHER" id="PTHR30118">
    <property type="entry name" value="HTH-TYPE TRANSCRIPTIONAL REGULATOR LEUO-RELATED"/>
    <property type="match status" value="1"/>
</dbReference>
<organism evidence="6 7">
    <name type="scientific">Burkholderia paludis</name>
    <dbReference type="NCBI Taxonomy" id="1506587"/>
    <lineage>
        <taxon>Bacteria</taxon>
        <taxon>Pseudomonadati</taxon>
        <taxon>Pseudomonadota</taxon>
        <taxon>Betaproteobacteria</taxon>
        <taxon>Burkholderiales</taxon>
        <taxon>Burkholderiaceae</taxon>
        <taxon>Burkholderia</taxon>
        <taxon>Burkholderia cepacia complex</taxon>
    </lineage>
</organism>
<dbReference type="InterPro" id="IPR005119">
    <property type="entry name" value="LysR_subst-bd"/>
</dbReference>
<keyword evidence="7" id="KW-1185">Reference proteome</keyword>
<dbReference type="InterPro" id="IPR000847">
    <property type="entry name" value="LysR_HTH_N"/>
</dbReference>
<proteinExistence type="inferred from homology"/>
<dbReference type="InterPro" id="IPR050389">
    <property type="entry name" value="LysR-type_TF"/>
</dbReference>
<evidence type="ECO:0000313" key="7">
    <source>
        <dbReference type="Proteomes" id="UP000494330"/>
    </source>
</evidence>
<dbReference type="GO" id="GO:0003700">
    <property type="term" value="F:DNA-binding transcription factor activity"/>
    <property type="evidence" value="ECO:0007669"/>
    <property type="project" value="InterPro"/>
</dbReference>
<keyword evidence="4" id="KW-0804">Transcription</keyword>